<reference evidence="5 6" key="1">
    <citation type="submission" date="2024-10" db="EMBL/GenBank/DDBJ databases">
        <authorList>
            <person name="Kim D."/>
        </authorList>
    </citation>
    <scope>NUCLEOTIDE SEQUENCE [LARGE SCALE GENOMIC DNA]</scope>
    <source>
        <strain evidence="5">Taebaek</strain>
    </source>
</reference>
<dbReference type="GO" id="GO:0019899">
    <property type="term" value="F:enzyme binding"/>
    <property type="evidence" value="ECO:0007669"/>
    <property type="project" value="UniProtKB-ARBA"/>
</dbReference>
<dbReference type="InterPro" id="IPR043502">
    <property type="entry name" value="DNA/RNA_pol_sf"/>
</dbReference>
<dbReference type="PROSITE" id="PS50158">
    <property type="entry name" value="ZF_CCHC"/>
    <property type="match status" value="1"/>
</dbReference>
<dbReference type="InterPro" id="IPR001878">
    <property type="entry name" value="Znf_CCHC"/>
</dbReference>
<dbReference type="AlphaFoldDB" id="A0ABD2JMR8"/>
<organism evidence="5 6">
    <name type="scientific">Heterodera schachtii</name>
    <name type="common">Sugarbeet cyst nematode worm</name>
    <name type="synonym">Tylenchus schachtii</name>
    <dbReference type="NCBI Taxonomy" id="97005"/>
    <lineage>
        <taxon>Eukaryota</taxon>
        <taxon>Metazoa</taxon>
        <taxon>Ecdysozoa</taxon>
        <taxon>Nematoda</taxon>
        <taxon>Chromadorea</taxon>
        <taxon>Rhabditida</taxon>
        <taxon>Tylenchina</taxon>
        <taxon>Tylenchomorpha</taxon>
        <taxon>Tylenchoidea</taxon>
        <taxon>Heteroderidae</taxon>
        <taxon>Heteroderinae</taxon>
        <taxon>Heterodera</taxon>
    </lineage>
</organism>
<evidence type="ECO:0000313" key="5">
    <source>
        <dbReference type="EMBL" id="KAL3091911.1"/>
    </source>
</evidence>
<sequence>MSITSEQLKAILADQKSQFMKLLQNIQLGNAPPQQNPSQSNDMDLFCKLSAQISEFVYSPDDNRTFEEWYERFGPFVEQEGKPMSEQSKVRLIVSKLGTDEYKHYTESIQPQTPDKSTKTSSRSGSTVNAMAEKAKLDLTKDQIKSLIFITGLGKQNAELRYRCIKLLDGNANYEQLLADCKEVIALRQSSAALSGRHDFNSIQIRPSKIQDHPKNKSPTRTCSLSQPCQHNTHTANQSAVKHSSKSMPPEPCHRCGGDHWNSDCSYPKTVKCHNCGRQGHISAICREQGKQQNFFEKQTNIVECLNITPAEFEKESNIIVPVKCPTCTRGSIAHKSKVQYHRKHGANRVVTAANGTDHEWSTDEVIRPLQPNVPAPVHSPVRSPQGPKQNTPSPDHQMQPQERTDQMDYTKSIFVRRFECFQLACAPTQNVLDFGAIVNARCERAEMTLSKEEVKCMIFMSGLTDAHKDLRQECLRQLEKARAATPPQDIKLETFSRSAALSCNKIREIQILPKHLQANSNILRHQLIKSVSGVVNHTLCEIVSTLWTSSTRSITRRVLDVQYQWCDQRMDLDSIRSQWPPDQTRSRFVFTFVDHTASGLTKFGRTELLGSFKCDVLFRGVTKRLELSVADTEAPSIMGLDWIIPFERATQQPIATTLEQQSLIVNSVQPTNDPVKLEGQIKASFPKQNVKPVFCRARPVPHGVQAAVDEELDRLLDSGVLKPIDFSRWAAPVLAVRKKSGNVRICIDFSTGLNDALELNRHPLPRTEDIFHALRGAKVFSQLDLRDAYLQVELDESSKQLVGTNTHRGLFQYQRLPFGIKSAPYIFQKAMDQLTSGIPGVFAYLDDIIIASADHSQHVAALIELFSRIQDYGFRVQLDKCHFLKAEFSDTLSRPMV</sequence>
<dbReference type="SMART" id="SM00343">
    <property type="entry name" value="ZnF_C2HC"/>
    <property type="match status" value="2"/>
</dbReference>
<accession>A0ABD2JMR8</accession>
<evidence type="ECO:0000259" key="4">
    <source>
        <dbReference type="PROSITE" id="PS50878"/>
    </source>
</evidence>
<feature type="region of interest" description="Disordered" evidence="2">
    <location>
        <begin position="106"/>
        <end position="128"/>
    </location>
</feature>
<keyword evidence="6" id="KW-1185">Reference proteome</keyword>
<dbReference type="PANTHER" id="PTHR37984">
    <property type="entry name" value="PROTEIN CBG26694"/>
    <property type="match status" value="1"/>
</dbReference>
<dbReference type="Gene3D" id="3.30.70.270">
    <property type="match status" value="1"/>
</dbReference>
<dbReference type="SUPFAM" id="SSF57756">
    <property type="entry name" value="Retrovirus zinc finger-like domains"/>
    <property type="match status" value="1"/>
</dbReference>
<name>A0ABD2JMR8_HETSC</name>
<dbReference type="PANTHER" id="PTHR37984:SF5">
    <property type="entry name" value="PROTEIN NYNRIN-LIKE"/>
    <property type="match status" value="1"/>
</dbReference>
<evidence type="ECO:0000259" key="3">
    <source>
        <dbReference type="PROSITE" id="PS50158"/>
    </source>
</evidence>
<dbReference type="SUPFAM" id="SSF56672">
    <property type="entry name" value="DNA/RNA polymerases"/>
    <property type="match status" value="1"/>
</dbReference>
<protein>
    <recommendedName>
        <fullName evidence="7">Reverse transcriptase</fullName>
    </recommendedName>
</protein>
<dbReference type="EMBL" id="JBICCN010000122">
    <property type="protein sequence ID" value="KAL3091911.1"/>
    <property type="molecule type" value="Genomic_DNA"/>
</dbReference>
<dbReference type="InterPro" id="IPR055510">
    <property type="entry name" value="DUF7083"/>
</dbReference>
<feature type="compositionally biased region" description="Polar residues" evidence="2">
    <location>
        <begin position="217"/>
        <end position="242"/>
    </location>
</feature>
<evidence type="ECO:0000313" key="6">
    <source>
        <dbReference type="Proteomes" id="UP001620645"/>
    </source>
</evidence>
<proteinExistence type="predicted"/>
<dbReference type="Pfam" id="PF23309">
    <property type="entry name" value="DUF7083"/>
    <property type="match status" value="1"/>
</dbReference>
<feature type="region of interest" description="Disordered" evidence="2">
    <location>
        <begin position="207"/>
        <end position="246"/>
    </location>
</feature>
<dbReference type="Gene3D" id="4.10.60.10">
    <property type="entry name" value="Zinc finger, CCHC-type"/>
    <property type="match status" value="1"/>
</dbReference>
<gene>
    <name evidence="5" type="ORF">niasHS_005539</name>
</gene>
<dbReference type="InterPro" id="IPR043128">
    <property type="entry name" value="Rev_trsase/Diguanyl_cyclase"/>
</dbReference>
<evidence type="ECO:0000256" key="2">
    <source>
        <dbReference type="SAM" id="MobiDB-lite"/>
    </source>
</evidence>
<evidence type="ECO:0000256" key="1">
    <source>
        <dbReference type="PROSITE-ProRule" id="PRU00047"/>
    </source>
</evidence>
<keyword evidence="1" id="KW-0863">Zinc-finger</keyword>
<keyword evidence="1" id="KW-0479">Metal-binding</keyword>
<dbReference type="Gene3D" id="3.10.10.10">
    <property type="entry name" value="HIV Type 1 Reverse Transcriptase, subunit A, domain 1"/>
    <property type="match status" value="1"/>
</dbReference>
<feature type="domain" description="Reverse transcriptase" evidence="4">
    <location>
        <begin position="718"/>
        <end position="898"/>
    </location>
</feature>
<comment type="caution">
    <text evidence="5">The sequence shown here is derived from an EMBL/GenBank/DDBJ whole genome shotgun (WGS) entry which is preliminary data.</text>
</comment>
<feature type="region of interest" description="Disordered" evidence="2">
    <location>
        <begin position="370"/>
        <end position="405"/>
    </location>
</feature>
<feature type="domain" description="CCHC-type" evidence="3">
    <location>
        <begin position="272"/>
        <end position="288"/>
    </location>
</feature>
<dbReference type="CDD" id="cd01647">
    <property type="entry name" value="RT_LTR"/>
    <property type="match status" value="1"/>
</dbReference>
<feature type="compositionally biased region" description="Polar residues" evidence="2">
    <location>
        <begin position="387"/>
        <end position="402"/>
    </location>
</feature>
<evidence type="ECO:0008006" key="7">
    <source>
        <dbReference type="Google" id="ProtNLM"/>
    </source>
</evidence>
<dbReference type="InterPro" id="IPR000477">
    <property type="entry name" value="RT_dom"/>
</dbReference>
<keyword evidence="1" id="KW-0862">Zinc</keyword>
<dbReference type="Proteomes" id="UP001620645">
    <property type="component" value="Unassembled WGS sequence"/>
</dbReference>
<dbReference type="InterPro" id="IPR036875">
    <property type="entry name" value="Znf_CCHC_sf"/>
</dbReference>
<dbReference type="InterPro" id="IPR050951">
    <property type="entry name" value="Retrovirus_Pol_polyprotein"/>
</dbReference>
<dbReference type="Pfam" id="PF00078">
    <property type="entry name" value="RVT_1"/>
    <property type="match status" value="1"/>
</dbReference>
<dbReference type="GO" id="GO:0008270">
    <property type="term" value="F:zinc ion binding"/>
    <property type="evidence" value="ECO:0007669"/>
    <property type="project" value="UniProtKB-KW"/>
</dbReference>
<dbReference type="PROSITE" id="PS50878">
    <property type="entry name" value="RT_POL"/>
    <property type="match status" value="1"/>
</dbReference>